<feature type="coiled-coil region" evidence="1">
    <location>
        <begin position="51"/>
        <end position="78"/>
    </location>
</feature>
<name>A0ABD5S9I4_9EURY</name>
<gene>
    <name evidence="2" type="ORF">ACFQEU_03705</name>
</gene>
<evidence type="ECO:0000256" key="1">
    <source>
        <dbReference type="SAM" id="Coils"/>
    </source>
</evidence>
<evidence type="ECO:0000313" key="3">
    <source>
        <dbReference type="Proteomes" id="UP001596442"/>
    </source>
</evidence>
<dbReference type="Proteomes" id="UP001596442">
    <property type="component" value="Unassembled WGS sequence"/>
</dbReference>
<accession>A0ABD5S9I4</accession>
<dbReference type="EMBL" id="JBHSWW010000028">
    <property type="protein sequence ID" value="MFC6752577.1"/>
    <property type="molecule type" value="Genomic_DNA"/>
</dbReference>
<dbReference type="AlphaFoldDB" id="A0ABD5S9I4"/>
<reference evidence="2 3" key="1">
    <citation type="journal article" date="2019" name="Int. J. Syst. Evol. Microbiol.">
        <title>The Global Catalogue of Microorganisms (GCM) 10K type strain sequencing project: providing services to taxonomists for standard genome sequencing and annotation.</title>
        <authorList>
            <consortium name="The Broad Institute Genomics Platform"/>
            <consortium name="The Broad Institute Genome Sequencing Center for Infectious Disease"/>
            <person name="Wu L."/>
            <person name="Ma J."/>
        </authorList>
    </citation>
    <scope>NUCLEOTIDE SEQUENCE [LARGE SCALE GENOMIC DNA]</scope>
    <source>
        <strain evidence="2 3">CGMCC 1.3239</strain>
    </source>
</reference>
<dbReference type="RefSeq" id="WP_379779401.1">
    <property type="nucleotide sequence ID" value="NZ_JBHSWW010000028.1"/>
</dbReference>
<dbReference type="Pfam" id="PF24430">
    <property type="entry name" value="DUF7553"/>
    <property type="match status" value="1"/>
</dbReference>
<proteinExistence type="predicted"/>
<comment type="caution">
    <text evidence="2">The sequence shown here is derived from an EMBL/GenBank/DDBJ whole genome shotgun (WGS) entry which is preliminary data.</text>
</comment>
<organism evidence="2 3">
    <name type="scientific">Halorubrum tibetense</name>
    <dbReference type="NCBI Taxonomy" id="175631"/>
    <lineage>
        <taxon>Archaea</taxon>
        <taxon>Methanobacteriati</taxon>
        <taxon>Methanobacteriota</taxon>
        <taxon>Stenosarchaea group</taxon>
        <taxon>Halobacteria</taxon>
        <taxon>Halobacteriales</taxon>
        <taxon>Haloferacaceae</taxon>
        <taxon>Halorubrum</taxon>
    </lineage>
</organism>
<sequence>MSKHFEDARYYLGRAAEHAKAGIKEELEPLQDRVSKLVGDEPEEEPEPSRLDKLQADLKELEERAEGEAREAVTSARERIEAYRGRKDEKPSE</sequence>
<keyword evidence="3" id="KW-1185">Reference proteome</keyword>
<protein>
    <submittedName>
        <fullName evidence="2">Uncharacterized protein</fullName>
    </submittedName>
</protein>
<dbReference type="InterPro" id="IPR055975">
    <property type="entry name" value="DUF7553"/>
</dbReference>
<keyword evidence="1" id="KW-0175">Coiled coil</keyword>
<evidence type="ECO:0000313" key="2">
    <source>
        <dbReference type="EMBL" id="MFC6752577.1"/>
    </source>
</evidence>